<evidence type="ECO:0000256" key="2">
    <source>
        <dbReference type="ARBA" id="ARBA00022768"/>
    </source>
</evidence>
<dbReference type="GO" id="GO:0005737">
    <property type="term" value="C:cytoplasm"/>
    <property type="evidence" value="ECO:0007669"/>
    <property type="project" value="TreeGrafter"/>
</dbReference>
<proteinExistence type="predicted"/>
<dbReference type="SMART" id="SM01183">
    <property type="entry name" value="EF1G"/>
    <property type="match status" value="1"/>
</dbReference>
<dbReference type="Pfam" id="PF02798">
    <property type="entry name" value="GST_N"/>
    <property type="match status" value="1"/>
</dbReference>
<accession>A0A8S4DKT2</accession>
<dbReference type="Pfam" id="PF00647">
    <property type="entry name" value="EF1G"/>
    <property type="match status" value="1"/>
</dbReference>
<dbReference type="PROSITE" id="PS50404">
    <property type="entry name" value="GST_NTER"/>
    <property type="match status" value="1"/>
</dbReference>
<dbReference type="PROSITE" id="PS50040">
    <property type="entry name" value="EF1G_C"/>
    <property type="match status" value="1"/>
</dbReference>
<dbReference type="PANTHER" id="PTHR43986">
    <property type="entry name" value="ELONGATION FACTOR 1-GAMMA"/>
    <property type="match status" value="1"/>
</dbReference>
<reference evidence="10" key="1">
    <citation type="submission" date="2020-11" db="EMBL/GenBank/DDBJ databases">
        <authorList>
            <person name="Whiteford S."/>
        </authorList>
    </citation>
    <scope>NUCLEOTIDE SEQUENCE</scope>
</reference>
<dbReference type="InterPro" id="IPR036282">
    <property type="entry name" value="Glutathione-S-Trfase_C_sf"/>
</dbReference>
<evidence type="ECO:0000313" key="10">
    <source>
        <dbReference type="EMBL" id="CAG9101260.1"/>
    </source>
</evidence>
<feature type="compositionally biased region" description="Basic and acidic residues" evidence="6">
    <location>
        <begin position="266"/>
        <end position="275"/>
    </location>
</feature>
<evidence type="ECO:0000256" key="5">
    <source>
        <dbReference type="PROSITE-ProRule" id="PRU00519"/>
    </source>
</evidence>
<dbReference type="InterPro" id="IPR004046">
    <property type="entry name" value="GST_C"/>
</dbReference>
<dbReference type="SFLD" id="SFLDS00019">
    <property type="entry name" value="Glutathione_Transferase_(cytos"/>
    <property type="match status" value="1"/>
</dbReference>
<dbReference type="FunFam" id="3.40.30.10:FF:000233">
    <property type="entry name" value="Elongation factor 1-gamma"/>
    <property type="match status" value="1"/>
</dbReference>
<evidence type="ECO:0000256" key="6">
    <source>
        <dbReference type="SAM" id="MobiDB-lite"/>
    </source>
</evidence>
<feature type="domain" description="EF-1-gamma C-terminal" evidence="7">
    <location>
        <begin position="271"/>
        <end position="430"/>
    </location>
</feature>
<dbReference type="PANTHER" id="PTHR43986:SF1">
    <property type="entry name" value="ELONGATION FACTOR 1-GAMMA"/>
    <property type="match status" value="1"/>
</dbReference>
<feature type="compositionally biased region" description="Basic and acidic residues" evidence="6">
    <location>
        <begin position="225"/>
        <end position="258"/>
    </location>
</feature>
<keyword evidence="2 5" id="KW-0251">Elongation factor</keyword>
<dbReference type="Gene3D" id="1.20.1050.10">
    <property type="match status" value="1"/>
</dbReference>
<keyword evidence="3 5" id="KW-0648">Protein biosynthesis</keyword>
<evidence type="ECO:0000256" key="1">
    <source>
        <dbReference type="ARBA" id="ARBA00022218"/>
    </source>
</evidence>
<dbReference type="InterPro" id="IPR040079">
    <property type="entry name" value="Glutathione_S-Trfase"/>
</dbReference>
<dbReference type="FunFam" id="1.20.1050.10:FF:000006">
    <property type="entry name" value="Elongation factor 1 gamma"/>
    <property type="match status" value="1"/>
</dbReference>
<dbReference type="Pfam" id="PF00043">
    <property type="entry name" value="GST_C"/>
    <property type="match status" value="1"/>
</dbReference>
<dbReference type="PROSITE" id="PS50405">
    <property type="entry name" value="GST_CTER"/>
    <property type="match status" value="1"/>
</dbReference>
<gene>
    <name evidence="10" type="ORF">PLXY2_LOCUS2530</name>
</gene>
<evidence type="ECO:0000256" key="3">
    <source>
        <dbReference type="ARBA" id="ARBA00022917"/>
    </source>
</evidence>
<feature type="domain" description="GST C-terminal" evidence="9">
    <location>
        <begin position="86"/>
        <end position="213"/>
    </location>
</feature>
<dbReference type="Gene3D" id="3.30.70.1010">
    <property type="entry name" value="Translation elongation factor EF1B, gamma chain, conserved domain"/>
    <property type="match status" value="1"/>
</dbReference>
<sequence length="430" mass="48795">MAAGVLYTYPENFRAYKALIAAKYSGADVKVAPNFVFGETNKSDAFLKKFPAGKVPAFESTDGKVLLTESNAIAYYVSNAALRGGDLPTQAQVWQWASWADSEVLPASCAWVFPYLGIMQFNKVNVERAKNDLLAALQVLDARLQTRTFLVTERVTLADIVVFTTLLHAYQHVLEPSIRSSLVNVTRWFLTIANQPQVSAVVGAVTLCSATPVYDAKKYQELAAKKKNGPKDGGKKDKKVEKKEQPKKEQAKKLKPAPEEVDDLDEKPKESKDPFDSMPKGTFNMDDFKRSYSNEDEAVSIPYFWTKFDPEHYSIWYAEYKYPQELSKVFMSCNLITGMFQRLDKMRKQAFASVCLFGGDNDSTISGVWVWRGQELAFPLSPDWQIDYESYDWKKLDPKSEETKKLVQDYFSWSGTDKQGRKFNQGKIFK</sequence>
<evidence type="ECO:0000313" key="11">
    <source>
        <dbReference type="Proteomes" id="UP000653454"/>
    </source>
</evidence>
<dbReference type="CDD" id="cd03181">
    <property type="entry name" value="GST_C_EF1Bgamma_like"/>
    <property type="match status" value="1"/>
</dbReference>
<dbReference type="InterPro" id="IPR050802">
    <property type="entry name" value="EF-GSTs"/>
</dbReference>
<evidence type="ECO:0000259" key="7">
    <source>
        <dbReference type="PROSITE" id="PS50040"/>
    </source>
</evidence>
<comment type="caution">
    <text evidence="10">The sequence shown here is derived from an EMBL/GenBank/DDBJ whole genome shotgun (WGS) entry which is preliminary data.</text>
</comment>
<organism evidence="10 11">
    <name type="scientific">Plutella xylostella</name>
    <name type="common">Diamondback moth</name>
    <name type="synonym">Plutella maculipennis</name>
    <dbReference type="NCBI Taxonomy" id="51655"/>
    <lineage>
        <taxon>Eukaryota</taxon>
        <taxon>Metazoa</taxon>
        <taxon>Ecdysozoa</taxon>
        <taxon>Arthropoda</taxon>
        <taxon>Hexapoda</taxon>
        <taxon>Insecta</taxon>
        <taxon>Pterygota</taxon>
        <taxon>Neoptera</taxon>
        <taxon>Endopterygota</taxon>
        <taxon>Lepidoptera</taxon>
        <taxon>Glossata</taxon>
        <taxon>Ditrysia</taxon>
        <taxon>Yponomeutoidea</taxon>
        <taxon>Plutellidae</taxon>
        <taxon>Plutella</taxon>
    </lineage>
</organism>
<dbReference type="Gene3D" id="3.40.30.10">
    <property type="entry name" value="Glutaredoxin"/>
    <property type="match status" value="1"/>
</dbReference>
<evidence type="ECO:0000259" key="9">
    <source>
        <dbReference type="PROSITE" id="PS50405"/>
    </source>
</evidence>
<dbReference type="GO" id="GO:0003746">
    <property type="term" value="F:translation elongation factor activity"/>
    <property type="evidence" value="ECO:0007669"/>
    <property type="project" value="UniProtKB-UniRule"/>
</dbReference>
<feature type="domain" description="GST N-terminal" evidence="8">
    <location>
        <begin position="2"/>
        <end position="85"/>
    </location>
</feature>
<dbReference type="SFLD" id="SFLDG00358">
    <property type="entry name" value="Main_(cytGST)"/>
    <property type="match status" value="1"/>
</dbReference>
<dbReference type="InterPro" id="IPR001662">
    <property type="entry name" value="EF1B_G_C"/>
</dbReference>
<dbReference type="Proteomes" id="UP000653454">
    <property type="component" value="Unassembled WGS sequence"/>
</dbReference>
<evidence type="ECO:0000259" key="8">
    <source>
        <dbReference type="PROSITE" id="PS50404"/>
    </source>
</evidence>
<evidence type="ECO:0000256" key="4">
    <source>
        <dbReference type="ARBA" id="ARBA00030426"/>
    </source>
</evidence>
<feature type="region of interest" description="Disordered" evidence="6">
    <location>
        <begin position="225"/>
        <end position="282"/>
    </location>
</feature>
<name>A0A8S4DKT2_PLUXY</name>
<dbReference type="InterPro" id="IPR004045">
    <property type="entry name" value="Glutathione_S-Trfase_N"/>
</dbReference>
<dbReference type="AlphaFoldDB" id="A0A8S4DKT2"/>
<dbReference type="CDD" id="cd03044">
    <property type="entry name" value="GST_N_EF1Bgamma"/>
    <property type="match status" value="1"/>
</dbReference>
<dbReference type="InterPro" id="IPR036249">
    <property type="entry name" value="Thioredoxin-like_sf"/>
</dbReference>
<protein>
    <recommendedName>
        <fullName evidence="1">Elongation factor 1-gamma</fullName>
    </recommendedName>
    <alternativeName>
        <fullName evidence="4">eEF-1B gamma</fullName>
    </alternativeName>
</protein>
<dbReference type="EMBL" id="CAJHNJ030000006">
    <property type="protein sequence ID" value="CAG9101260.1"/>
    <property type="molecule type" value="Genomic_DNA"/>
</dbReference>
<dbReference type="FunFam" id="3.30.70.1010:FF:000001">
    <property type="entry name" value="Elongation factor 1-gamma 1"/>
    <property type="match status" value="1"/>
</dbReference>
<dbReference type="InterPro" id="IPR010987">
    <property type="entry name" value="Glutathione-S-Trfase_C-like"/>
</dbReference>
<dbReference type="SUPFAM" id="SSF52833">
    <property type="entry name" value="Thioredoxin-like"/>
    <property type="match status" value="1"/>
</dbReference>
<dbReference type="SUPFAM" id="SSF47616">
    <property type="entry name" value="GST C-terminal domain-like"/>
    <property type="match status" value="1"/>
</dbReference>
<keyword evidence="11" id="KW-1185">Reference proteome</keyword>
<dbReference type="SUPFAM" id="SSF89942">
    <property type="entry name" value="eEF1-gamma domain"/>
    <property type="match status" value="1"/>
</dbReference>
<dbReference type="GO" id="GO:0005634">
    <property type="term" value="C:nucleus"/>
    <property type="evidence" value="ECO:0007669"/>
    <property type="project" value="TreeGrafter"/>
</dbReference>
<dbReference type="InterPro" id="IPR036433">
    <property type="entry name" value="EF1B_G_C_sf"/>
</dbReference>